<dbReference type="FunFam" id="3.30.70.100:FF:000012">
    <property type="entry name" value="Acylphosphatase"/>
    <property type="match status" value="1"/>
</dbReference>
<dbReference type="SUPFAM" id="SSF54975">
    <property type="entry name" value="Acylphosphatase/BLUF domain-like"/>
    <property type="match status" value="1"/>
</dbReference>
<feature type="active site" evidence="6">
    <location>
        <position position="30"/>
    </location>
</feature>
<dbReference type="Pfam" id="PF00708">
    <property type="entry name" value="Acylphosphatase"/>
    <property type="match status" value="1"/>
</dbReference>
<dbReference type="PANTHER" id="PTHR47268:SF4">
    <property type="entry name" value="ACYLPHOSPHATASE"/>
    <property type="match status" value="1"/>
</dbReference>
<name>A0A157T0R3_SACSO</name>
<evidence type="ECO:0000313" key="11">
    <source>
        <dbReference type="Proteomes" id="UP000076770"/>
    </source>
</evidence>
<organism evidence="10 11">
    <name type="scientific">Saccharolobus solfataricus</name>
    <name type="common">Sulfolobus solfataricus</name>
    <dbReference type="NCBI Taxonomy" id="2287"/>
    <lineage>
        <taxon>Archaea</taxon>
        <taxon>Thermoproteota</taxon>
        <taxon>Thermoprotei</taxon>
        <taxon>Sulfolobales</taxon>
        <taxon>Sulfolobaceae</taxon>
        <taxon>Saccharolobus</taxon>
    </lineage>
</organism>
<dbReference type="GO" id="GO:0003998">
    <property type="term" value="F:acylphosphatase activity"/>
    <property type="evidence" value="ECO:0007669"/>
    <property type="project" value="UniProtKB-EC"/>
</dbReference>
<dbReference type="InterPro" id="IPR036046">
    <property type="entry name" value="Acylphosphatase-like_dom_sf"/>
</dbReference>
<comment type="catalytic activity">
    <reaction evidence="5 6 7">
        <text>an acyl phosphate + H2O = a carboxylate + phosphate + H(+)</text>
        <dbReference type="Rhea" id="RHEA:14965"/>
        <dbReference type="ChEBI" id="CHEBI:15377"/>
        <dbReference type="ChEBI" id="CHEBI:15378"/>
        <dbReference type="ChEBI" id="CHEBI:29067"/>
        <dbReference type="ChEBI" id="CHEBI:43474"/>
        <dbReference type="ChEBI" id="CHEBI:59918"/>
        <dbReference type="EC" id="3.6.1.7"/>
    </reaction>
</comment>
<evidence type="ECO:0000256" key="4">
    <source>
        <dbReference type="ARBA" id="ARBA00022801"/>
    </source>
</evidence>
<comment type="similarity">
    <text evidence="1 8">Belongs to the acylphosphatase family.</text>
</comment>
<dbReference type="InterPro" id="IPR001792">
    <property type="entry name" value="Acylphosphatase-like_dom"/>
</dbReference>
<evidence type="ECO:0000256" key="2">
    <source>
        <dbReference type="ARBA" id="ARBA00012150"/>
    </source>
</evidence>
<proteinExistence type="inferred from homology"/>
<evidence type="ECO:0000256" key="7">
    <source>
        <dbReference type="RuleBase" id="RU000553"/>
    </source>
</evidence>
<feature type="domain" description="Acylphosphatase-like" evidence="9">
    <location>
        <begin position="15"/>
        <end position="101"/>
    </location>
</feature>
<dbReference type="InterPro" id="IPR017968">
    <property type="entry name" value="Acylphosphatase_CS"/>
</dbReference>
<dbReference type="PROSITE" id="PS00150">
    <property type="entry name" value="ACYLPHOSPHATASE_1"/>
    <property type="match status" value="1"/>
</dbReference>
<evidence type="ECO:0000256" key="5">
    <source>
        <dbReference type="ARBA" id="ARBA00047645"/>
    </source>
</evidence>
<dbReference type="PROSITE" id="PS00151">
    <property type="entry name" value="ACYLPHOSPHATASE_2"/>
    <property type="match status" value="1"/>
</dbReference>
<evidence type="ECO:0000256" key="3">
    <source>
        <dbReference type="ARBA" id="ARBA00015991"/>
    </source>
</evidence>
<evidence type="ECO:0000259" key="9">
    <source>
        <dbReference type="PROSITE" id="PS51160"/>
    </source>
</evidence>
<dbReference type="NCBIfam" id="NF011012">
    <property type="entry name" value="PRK14440.1"/>
    <property type="match status" value="1"/>
</dbReference>
<gene>
    <name evidence="10" type="ORF">SSOP1_0924</name>
</gene>
<protein>
    <recommendedName>
        <fullName evidence="3 6">Acylphosphatase</fullName>
        <ecNumber evidence="2 6">3.6.1.7</ecNumber>
    </recommendedName>
</protein>
<dbReference type="EC" id="3.6.1.7" evidence="2 6"/>
<sequence>MKKWSDTEVFEMLKRMYARVYGLVQGVGFRKFVQIHAIRLGIKGYAKNLPDGSVEVVAEGYEEALSKLLERIKQGPPAAEVEKVDYSFSEYKGEFEDFETY</sequence>
<dbReference type="Gene3D" id="3.30.70.100">
    <property type="match status" value="1"/>
</dbReference>
<dbReference type="PANTHER" id="PTHR47268">
    <property type="entry name" value="ACYLPHOSPHATASE"/>
    <property type="match status" value="1"/>
</dbReference>
<evidence type="ECO:0000313" key="10">
    <source>
        <dbReference type="EMBL" id="SAI84478.1"/>
    </source>
</evidence>
<feature type="active site" evidence="6">
    <location>
        <position position="48"/>
    </location>
</feature>
<evidence type="ECO:0000256" key="6">
    <source>
        <dbReference type="PROSITE-ProRule" id="PRU00520"/>
    </source>
</evidence>
<dbReference type="PROSITE" id="PS51160">
    <property type="entry name" value="ACYLPHOSPHATASE_3"/>
    <property type="match status" value="1"/>
</dbReference>
<dbReference type="InterPro" id="IPR020456">
    <property type="entry name" value="Acylphosphatase"/>
</dbReference>
<reference evidence="11" key="1">
    <citation type="submission" date="2016-04" db="EMBL/GenBank/DDBJ databases">
        <authorList>
            <person name="Shah S.A."/>
            <person name="Garrett R.A."/>
        </authorList>
    </citation>
    <scope>NUCLEOTIDE SEQUENCE [LARGE SCALE GENOMIC DNA]</scope>
    <source>
        <strain evidence="11">ATCC 35091 / DSM 1616 / JCM 8930 / NBRC 15331 / P1</strain>
    </source>
</reference>
<evidence type="ECO:0000256" key="1">
    <source>
        <dbReference type="ARBA" id="ARBA00005614"/>
    </source>
</evidence>
<dbReference type="EMBL" id="LT549890">
    <property type="protein sequence ID" value="SAI84478.1"/>
    <property type="molecule type" value="Genomic_DNA"/>
</dbReference>
<dbReference type="PATRIC" id="fig|2287.9.peg.936"/>
<keyword evidence="4 6" id="KW-0378">Hydrolase</keyword>
<dbReference type="SMR" id="A0A157T0R3"/>
<accession>A0A157T0R3</accession>
<evidence type="ECO:0000256" key="8">
    <source>
        <dbReference type="RuleBase" id="RU004168"/>
    </source>
</evidence>
<dbReference type="Proteomes" id="UP000076770">
    <property type="component" value="Chromosome i"/>
</dbReference>
<dbReference type="AlphaFoldDB" id="A0A157T0R3"/>